<reference evidence="1 2" key="1">
    <citation type="submission" date="2024-11" db="EMBL/GenBank/DDBJ databases">
        <title>Adaptive evolution of stress response genes in parasites aligns with host niche diversity.</title>
        <authorList>
            <person name="Hahn C."/>
            <person name="Resl P."/>
        </authorList>
    </citation>
    <scope>NUCLEOTIDE SEQUENCE [LARGE SCALE GENOMIC DNA]</scope>
    <source>
        <strain evidence="1">EGGRZ-B1_66</strain>
        <tissue evidence="1">Body</tissue>
    </source>
</reference>
<organism evidence="1 2">
    <name type="scientific">Cichlidogyrus casuarinus</name>
    <dbReference type="NCBI Taxonomy" id="1844966"/>
    <lineage>
        <taxon>Eukaryota</taxon>
        <taxon>Metazoa</taxon>
        <taxon>Spiralia</taxon>
        <taxon>Lophotrochozoa</taxon>
        <taxon>Platyhelminthes</taxon>
        <taxon>Monogenea</taxon>
        <taxon>Monopisthocotylea</taxon>
        <taxon>Dactylogyridea</taxon>
        <taxon>Ancyrocephalidae</taxon>
        <taxon>Cichlidogyrus</taxon>
    </lineage>
</organism>
<protein>
    <submittedName>
        <fullName evidence="1">Uncharacterized protein</fullName>
    </submittedName>
</protein>
<name>A0ABD2PW15_9PLAT</name>
<dbReference type="AlphaFoldDB" id="A0ABD2PW15"/>
<gene>
    <name evidence="1" type="ORF">Ciccas_010038</name>
</gene>
<keyword evidence="2" id="KW-1185">Reference proteome</keyword>
<proteinExistence type="predicted"/>
<accession>A0ABD2PW15</accession>
<evidence type="ECO:0000313" key="1">
    <source>
        <dbReference type="EMBL" id="KAL3311380.1"/>
    </source>
</evidence>
<evidence type="ECO:0000313" key="2">
    <source>
        <dbReference type="Proteomes" id="UP001626550"/>
    </source>
</evidence>
<dbReference type="Proteomes" id="UP001626550">
    <property type="component" value="Unassembled WGS sequence"/>
</dbReference>
<sequence>MYGNQNLEKQSVSDEFVKCSAIGGRPPFLDELEAVMDAGLKQASIPNINDAYMLRLAAHYLFTRPDRSDIPNTIYDLRTRSLKKLTSINGVWINHRSGSDEKYLILKKLNNLSWSIDRINCCTATYYRVCIRDPNFLPPRDPNTMMSFDRNQSPQNFDSNKHLLILTHSPKDYGMGHFLTNVPNRIVCLLNCHNDRVCVTVYYSASSKMCYKAQWMDSPVVIDPANSTETPAASASDFERLNKN</sequence>
<comment type="caution">
    <text evidence="1">The sequence shown here is derived from an EMBL/GenBank/DDBJ whole genome shotgun (WGS) entry which is preliminary data.</text>
</comment>
<dbReference type="EMBL" id="JBJKFK010002262">
    <property type="protein sequence ID" value="KAL3311380.1"/>
    <property type="molecule type" value="Genomic_DNA"/>
</dbReference>